<comment type="caution">
    <text evidence="2">The sequence shown here is derived from an EMBL/GenBank/DDBJ whole genome shotgun (WGS) entry which is preliminary data.</text>
</comment>
<evidence type="ECO:0000313" key="2">
    <source>
        <dbReference type="EMBL" id="OUR95621.1"/>
    </source>
</evidence>
<evidence type="ECO:0000256" key="1">
    <source>
        <dbReference type="SAM" id="SignalP"/>
    </source>
</evidence>
<accession>A0A1Y5F4P8</accession>
<reference evidence="3" key="1">
    <citation type="journal article" date="2017" name="Proc. Natl. Acad. Sci. U.S.A.">
        <title>Simulation of Deepwater Horizon oil plume reveals substrate specialization within a complex community of hydrocarbon-degraders.</title>
        <authorList>
            <person name="Hu P."/>
            <person name="Dubinsky E.A."/>
            <person name="Probst A.J."/>
            <person name="Wang J."/>
            <person name="Sieber C.M.K."/>
            <person name="Tom L.M."/>
            <person name="Gardinali P."/>
            <person name="Banfield J.F."/>
            <person name="Atlas R.M."/>
            <person name="Andersen G.L."/>
        </authorList>
    </citation>
    <scope>NUCLEOTIDE SEQUENCE [LARGE SCALE GENOMIC DNA]</scope>
</reference>
<dbReference type="AlphaFoldDB" id="A0A1Y5F4P8"/>
<name>A0A1Y5F4P8_9BACT</name>
<feature type="signal peptide" evidence="1">
    <location>
        <begin position="1"/>
        <end position="18"/>
    </location>
</feature>
<dbReference type="EMBL" id="MAAO01000007">
    <property type="protein sequence ID" value="OUR95621.1"/>
    <property type="molecule type" value="Genomic_DNA"/>
</dbReference>
<organism evidence="2 3">
    <name type="scientific">Halobacteriovorax marinus</name>
    <dbReference type="NCBI Taxonomy" id="97084"/>
    <lineage>
        <taxon>Bacteria</taxon>
        <taxon>Pseudomonadati</taxon>
        <taxon>Bdellovibrionota</taxon>
        <taxon>Bacteriovoracia</taxon>
        <taxon>Bacteriovoracales</taxon>
        <taxon>Halobacteriovoraceae</taxon>
        <taxon>Halobacteriovorax</taxon>
    </lineage>
</organism>
<feature type="chain" id="PRO_5012825296" description="Secreted protein" evidence="1">
    <location>
        <begin position="19"/>
        <end position="191"/>
    </location>
</feature>
<protein>
    <recommendedName>
        <fullName evidence="4">Secreted protein</fullName>
    </recommendedName>
</protein>
<sequence length="191" mass="21201">MKVLMICTLMVFANSTFANVDDAIEKLISRIDTKVWNGALNDLDREDKREVRQGLKSVLDILKGLRSVKVSCTPSSTTGRKYTFHNGKNEFGGVMTFLSTCNELLDTQHKGLICGKSTRMSGYQIYKTKDGKAIGGTNSFKRDCIESIQSVNDAGLFCTKNNNFKYQVFNSRTGQAVGGVHTFKDNCLDTL</sequence>
<evidence type="ECO:0008006" key="4">
    <source>
        <dbReference type="Google" id="ProtNLM"/>
    </source>
</evidence>
<keyword evidence="1" id="KW-0732">Signal</keyword>
<dbReference type="Proteomes" id="UP000196531">
    <property type="component" value="Unassembled WGS sequence"/>
</dbReference>
<proteinExistence type="predicted"/>
<gene>
    <name evidence="2" type="ORF">A9Q84_14045</name>
</gene>
<evidence type="ECO:0000313" key="3">
    <source>
        <dbReference type="Proteomes" id="UP000196531"/>
    </source>
</evidence>